<dbReference type="EC" id="3.5.2.7" evidence="2"/>
<dbReference type="Gene3D" id="2.30.40.10">
    <property type="entry name" value="Urease, subunit C, domain 1"/>
    <property type="match status" value="1"/>
</dbReference>
<keyword evidence="3" id="KW-0479">Metal-binding</keyword>
<dbReference type="SUPFAM" id="SSF51338">
    <property type="entry name" value="Composite domain of metallo-dependent hydrolases"/>
    <property type="match status" value="1"/>
</dbReference>
<organism evidence="9 10">
    <name type="scientific">Anaerolinea thermophila</name>
    <dbReference type="NCBI Taxonomy" id="167964"/>
    <lineage>
        <taxon>Bacteria</taxon>
        <taxon>Bacillati</taxon>
        <taxon>Chloroflexota</taxon>
        <taxon>Anaerolineae</taxon>
        <taxon>Anaerolineales</taxon>
        <taxon>Anaerolineaceae</taxon>
        <taxon>Anaerolinea</taxon>
    </lineage>
</organism>
<dbReference type="InterPro" id="IPR006680">
    <property type="entry name" value="Amidohydro-rel"/>
</dbReference>
<dbReference type="EMBL" id="LGFU01000036">
    <property type="protein sequence ID" value="KUK46347.1"/>
    <property type="molecule type" value="Genomic_DNA"/>
</dbReference>
<dbReference type="InterPro" id="IPR032466">
    <property type="entry name" value="Metal_Hydrolase"/>
</dbReference>
<proteinExistence type="predicted"/>
<reference evidence="9 10" key="1">
    <citation type="journal article" date="2015" name="MBio">
        <title>Genome-Resolved Metagenomic Analysis Reveals Roles for Candidate Phyla and Other Microbial Community Members in Biogeochemical Transformations in Oil Reservoirs.</title>
        <authorList>
            <person name="Hu P."/>
            <person name="Tom L."/>
            <person name="Singh A."/>
            <person name="Thomas B.C."/>
            <person name="Baker B.J."/>
            <person name="Piceno Y.M."/>
            <person name="Andersen G.L."/>
            <person name="Banfield J.F."/>
        </authorList>
    </citation>
    <scope>NUCLEOTIDE SEQUENCE [LARGE SCALE GENOMIC DNA]</scope>
    <source>
        <strain evidence="9">46_16</strain>
    </source>
</reference>
<evidence type="ECO:0000256" key="6">
    <source>
        <dbReference type="ARBA" id="ARBA00022833"/>
    </source>
</evidence>
<keyword evidence="5" id="KW-0369">Histidine metabolism</keyword>
<dbReference type="GO" id="GO:0019556">
    <property type="term" value="P:L-histidine catabolic process to glutamate and formamide"/>
    <property type="evidence" value="ECO:0007669"/>
    <property type="project" value="InterPro"/>
</dbReference>
<evidence type="ECO:0000256" key="4">
    <source>
        <dbReference type="ARBA" id="ARBA00022801"/>
    </source>
</evidence>
<evidence type="ECO:0000256" key="3">
    <source>
        <dbReference type="ARBA" id="ARBA00022723"/>
    </source>
</evidence>
<dbReference type="AlphaFoldDB" id="A0A124FN01"/>
<dbReference type="PATRIC" id="fig|167964.4.peg.364"/>
<protein>
    <recommendedName>
        <fullName evidence="2">imidazolonepropionase</fullName>
        <ecNumber evidence="2">3.5.2.7</ecNumber>
    </recommendedName>
</protein>
<evidence type="ECO:0000259" key="8">
    <source>
        <dbReference type="Pfam" id="PF01979"/>
    </source>
</evidence>
<dbReference type="PANTHER" id="PTHR42752">
    <property type="entry name" value="IMIDAZOLONEPROPIONASE"/>
    <property type="match status" value="1"/>
</dbReference>
<dbReference type="GO" id="GO:0050480">
    <property type="term" value="F:imidazolonepropionase activity"/>
    <property type="evidence" value="ECO:0007669"/>
    <property type="project" value="UniProtKB-EC"/>
</dbReference>
<name>A0A124FN01_9CHLR</name>
<comment type="caution">
    <text evidence="9">The sequence shown here is derived from an EMBL/GenBank/DDBJ whole genome shotgun (WGS) entry which is preliminary data.</text>
</comment>
<dbReference type="GO" id="GO:0005737">
    <property type="term" value="C:cytoplasm"/>
    <property type="evidence" value="ECO:0007669"/>
    <property type="project" value="InterPro"/>
</dbReference>
<dbReference type="Pfam" id="PF01979">
    <property type="entry name" value="Amidohydro_1"/>
    <property type="match status" value="1"/>
</dbReference>
<dbReference type="SUPFAM" id="SSF51556">
    <property type="entry name" value="Metallo-dependent hydrolases"/>
    <property type="match status" value="1"/>
</dbReference>
<evidence type="ECO:0000256" key="5">
    <source>
        <dbReference type="ARBA" id="ARBA00022808"/>
    </source>
</evidence>
<evidence type="ECO:0000256" key="2">
    <source>
        <dbReference type="ARBA" id="ARBA00012864"/>
    </source>
</evidence>
<dbReference type="GO" id="GO:0046872">
    <property type="term" value="F:metal ion binding"/>
    <property type="evidence" value="ECO:0007669"/>
    <property type="project" value="UniProtKB-KW"/>
</dbReference>
<feature type="domain" description="Amidohydrolase-related" evidence="8">
    <location>
        <begin position="62"/>
        <end position="135"/>
    </location>
</feature>
<evidence type="ECO:0000256" key="7">
    <source>
        <dbReference type="ARBA" id="ARBA00023004"/>
    </source>
</evidence>
<dbReference type="InterPro" id="IPR005920">
    <property type="entry name" value="HutI"/>
</dbReference>
<dbReference type="InterPro" id="IPR011059">
    <property type="entry name" value="Metal-dep_hydrolase_composite"/>
</dbReference>
<keyword evidence="7" id="KW-0408">Iron</keyword>
<evidence type="ECO:0000313" key="10">
    <source>
        <dbReference type="Proteomes" id="UP000064249"/>
    </source>
</evidence>
<evidence type="ECO:0000313" key="9">
    <source>
        <dbReference type="EMBL" id="KUK46347.1"/>
    </source>
</evidence>
<dbReference type="PANTHER" id="PTHR42752:SF1">
    <property type="entry name" value="IMIDAZOLONEPROPIONASE-RELATED"/>
    <property type="match status" value="1"/>
</dbReference>
<keyword evidence="4" id="KW-0378">Hydrolase</keyword>
<dbReference type="Proteomes" id="UP000064249">
    <property type="component" value="Unassembled WGS sequence"/>
</dbReference>
<keyword evidence="6" id="KW-0862">Zinc</keyword>
<comment type="pathway">
    <text evidence="1">Amino-acid degradation.</text>
</comment>
<gene>
    <name evidence="9" type="ORF">XD73_0768</name>
</gene>
<evidence type="ECO:0000256" key="1">
    <source>
        <dbReference type="ARBA" id="ARBA00005023"/>
    </source>
</evidence>
<dbReference type="Gene3D" id="3.20.20.140">
    <property type="entry name" value="Metal-dependent hydrolases"/>
    <property type="match status" value="1"/>
</dbReference>
<accession>A0A124FN01</accession>
<sequence>MEDIAFLAASDTVAVALPCTPFGLGEQAYTPAQQIIAQDGLLALASDLNPGTAWCGNMQFVIALACRFMKMTPAQAIAAATINAAAAIQMDDRVGSLDVGKQADILILDIPDYRHLGYRFGENLVHLVIKKGKVVNFS</sequence>